<comment type="caution">
    <text evidence="1">The sequence shown here is derived from an EMBL/GenBank/DDBJ whole genome shotgun (WGS) entry which is preliminary data.</text>
</comment>
<gene>
    <name evidence="1" type="ORF">H6F44_06115</name>
</gene>
<dbReference type="AlphaFoldDB" id="A0A926UR36"/>
<evidence type="ECO:0000313" key="2">
    <source>
        <dbReference type="Proteomes" id="UP000631421"/>
    </source>
</evidence>
<dbReference type="EMBL" id="JACJPY010000012">
    <property type="protein sequence ID" value="MBD2149700.1"/>
    <property type="molecule type" value="Genomic_DNA"/>
</dbReference>
<dbReference type="PANTHER" id="PTHR37029">
    <property type="entry name" value="SSR1768 PROTEIN"/>
    <property type="match status" value="1"/>
</dbReference>
<keyword evidence="2" id="KW-1185">Reference proteome</keyword>
<dbReference type="Pfam" id="PF10049">
    <property type="entry name" value="DUF2283"/>
    <property type="match status" value="1"/>
</dbReference>
<dbReference type="PANTHER" id="PTHR37029:SF1">
    <property type="entry name" value="SSR1768 PROTEIN"/>
    <property type="match status" value="1"/>
</dbReference>
<dbReference type="RefSeq" id="WP_190350069.1">
    <property type="nucleotide sequence ID" value="NZ_JACJPY010000012.1"/>
</dbReference>
<accession>A0A926UR36</accession>
<dbReference type="Proteomes" id="UP000631421">
    <property type="component" value="Unassembled WGS sequence"/>
</dbReference>
<name>A0A926UR36_9CYAN</name>
<sequence>MKIKFDKESDTLMIIFREVRIRESDEIRPNVIADFGYDGKLVRLEILDAQSVVENTHEFLYSFEEAK</sequence>
<proteinExistence type="predicted"/>
<dbReference type="InterPro" id="IPR019270">
    <property type="entry name" value="DUF2283"/>
</dbReference>
<reference evidence="1" key="1">
    <citation type="journal article" date="2015" name="ISME J.">
        <title>Draft Genome Sequence of Streptomyces incarnatus NRRL8089, which Produces the Nucleoside Antibiotic Sinefungin.</title>
        <authorList>
            <person name="Oshima K."/>
            <person name="Hattori M."/>
            <person name="Shimizu H."/>
            <person name="Fukuda K."/>
            <person name="Nemoto M."/>
            <person name="Inagaki K."/>
            <person name="Tamura T."/>
        </authorList>
    </citation>
    <scope>NUCLEOTIDE SEQUENCE</scope>
    <source>
        <strain evidence="1">FACHB-1277</strain>
    </source>
</reference>
<protein>
    <submittedName>
        <fullName evidence="1">DUF2283 domain-containing protein</fullName>
    </submittedName>
</protein>
<reference evidence="1" key="2">
    <citation type="submission" date="2020-08" db="EMBL/GenBank/DDBJ databases">
        <authorList>
            <person name="Chen M."/>
            <person name="Teng W."/>
            <person name="Zhao L."/>
            <person name="Hu C."/>
            <person name="Zhou Y."/>
            <person name="Han B."/>
            <person name="Song L."/>
            <person name="Shu W."/>
        </authorList>
    </citation>
    <scope>NUCLEOTIDE SEQUENCE</scope>
    <source>
        <strain evidence="1">FACHB-1277</strain>
    </source>
</reference>
<organism evidence="1 2">
    <name type="scientific">Pseudanabaena cinerea FACHB-1277</name>
    <dbReference type="NCBI Taxonomy" id="2949581"/>
    <lineage>
        <taxon>Bacteria</taxon>
        <taxon>Bacillati</taxon>
        <taxon>Cyanobacteriota</taxon>
        <taxon>Cyanophyceae</taxon>
        <taxon>Pseudanabaenales</taxon>
        <taxon>Pseudanabaenaceae</taxon>
        <taxon>Pseudanabaena</taxon>
        <taxon>Pseudanabaena cinerea</taxon>
    </lineage>
</organism>
<evidence type="ECO:0000313" key="1">
    <source>
        <dbReference type="EMBL" id="MBD2149700.1"/>
    </source>
</evidence>